<proteinExistence type="predicted"/>
<sequence>MTDYSQHDPVPNRLGAIAPFAWGAGSPHGYSDAPADGMVRRRLSALTSRGGAMFRALRQACTQDLGYRDAAEGLSAMTQIPLDGEMAPRGPRSRQD</sequence>
<protein>
    <submittedName>
        <fullName evidence="1">Uncharacterized protein</fullName>
    </submittedName>
</protein>
<dbReference type="AlphaFoldDB" id="A0A921NQ54"/>
<evidence type="ECO:0000313" key="2">
    <source>
        <dbReference type="Proteomes" id="UP000698242"/>
    </source>
</evidence>
<name>A0A921NQ54_9RHOB</name>
<reference evidence="1" key="1">
    <citation type="submission" date="2013-03" db="EMBL/GenBank/DDBJ databases">
        <title>Genome Sequence of the Profundibacterium mesophilum strain KAUST100406-0324T from Red Sea, a novel genus in the family Rhodobacteraceae.</title>
        <authorList>
            <person name="Essack M."/>
            <person name="Alam I."/>
            <person name="Lafi F."/>
            <person name="Alawi W."/>
            <person name="Kamanu F."/>
            <person name="Al-Suwailem A."/>
            <person name="Lee O.O."/>
            <person name="Xu Y."/>
            <person name="Bajic V."/>
            <person name="Qian P.-Y."/>
            <person name="Archer J."/>
        </authorList>
    </citation>
    <scope>NUCLEOTIDE SEQUENCE</scope>
    <source>
        <strain evidence="1">KAUST100406-0324</strain>
    </source>
</reference>
<dbReference type="RefSeq" id="WP_159966267.1">
    <property type="nucleotide sequence ID" value="NZ_APKE01000033.1"/>
</dbReference>
<comment type="caution">
    <text evidence="1">The sequence shown here is derived from an EMBL/GenBank/DDBJ whole genome shotgun (WGS) entry which is preliminary data.</text>
</comment>
<dbReference type="Proteomes" id="UP000698242">
    <property type="component" value="Unassembled WGS sequence"/>
</dbReference>
<accession>A0A921NQ54</accession>
<gene>
    <name evidence="1" type="ORF">PMES_02757</name>
</gene>
<keyword evidence="2" id="KW-1185">Reference proteome</keyword>
<dbReference type="EMBL" id="APKE01000033">
    <property type="protein sequence ID" value="KAF0675047.1"/>
    <property type="molecule type" value="Genomic_DNA"/>
</dbReference>
<evidence type="ECO:0000313" key="1">
    <source>
        <dbReference type="EMBL" id="KAF0675047.1"/>
    </source>
</evidence>
<organism evidence="1 2">
    <name type="scientific">Profundibacterium mesophilum KAUST100406-0324</name>
    <dbReference type="NCBI Taxonomy" id="1037889"/>
    <lineage>
        <taxon>Bacteria</taxon>
        <taxon>Pseudomonadati</taxon>
        <taxon>Pseudomonadota</taxon>
        <taxon>Alphaproteobacteria</taxon>
        <taxon>Rhodobacterales</taxon>
        <taxon>Roseobacteraceae</taxon>
        <taxon>Profundibacterium</taxon>
    </lineage>
</organism>